<keyword evidence="4" id="KW-0732">Signal</keyword>
<evidence type="ECO:0000256" key="1">
    <source>
        <dbReference type="ARBA" id="ARBA00010890"/>
    </source>
</evidence>
<accession>A0A6P8G9J5</accession>
<reference evidence="8" key="1">
    <citation type="submission" date="2025-08" db="UniProtKB">
        <authorList>
            <consortium name="RefSeq"/>
        </authorList>
    </citation>
    <scope>IDENTIFICATION</scope>
</reference>
<dbReference type="Proteomes" id="UP000515152">
    <property type="component" value="Chromosome 12"/>
</dbReference>
<keyword evidence="7" id="KW-1185">Reference proteome</keyword>
<feature type="domain" description="Fibronectin type-III" evidence="6">
    <location>
        <begin position="212"/>
        <end position="314"/>
    </location>
</feature>
<dbReference type="InterPro" id="IPR036116">
    <property type="entry name" value="FN3_sf"/>
</dbReference>
<dbReference type="SUPFAM" id="SSF48726">
    <property type="entry name" value="Immunoglobulin"/>
    <property type="match status" value="1"/>
</dbReference>
<dbReference type="PROSITE" id="PS50835">
    <property type="entry name" value="IG_LIKE"/>
    <property type="match status" value="1"/>
</dbReference>
<dbReference type="PANTHER" id="PTHR48483">
    <property type="entry name" value="INTERLEUKIN-27 SUBUNIT BETA"/>
    <property type="match status" value="1"/>
</dbReference>
<gene>
    <name evidence="8" type="primary">il11ra</name>
</gene>
<dbReference type="InterPro" id="IPR007110">
    <property type="entry name" value="Ig-like_dom"/>
</dbReference>
<organism evidence="7 8">
    <name type="scientific">Clupea harengus</name>
    <name type="common">Atlantic herring</name>
    <dbReference type="NCBI Taxonomy" id="7950"/>
    <lineage>
        <taxon>Eukaryota</taxon>
        <taxon>Metazoa</taxon>
        <taxon>Chordata</taxon>
        <taxon>Craniata</taxon>
        <taxon>Vertebrata</taxon>
        <taxon>Euteleostomi</taxon>
        <taxon>Actinopterygii</taxon>
        <taxon>Neopterygii</taxon>
        <taxon>Teleostei</taxon>
        <taxon>Clupei</taxon>
        <taxon>Clupeiformes</taxon>
        <taxon>Clupeoidei</taxon>
        <taxon>Clupeidae</taxon>
        <taxon>Clupea</taxon>
    </lineage>
</organism>
<feature type="transmembrane region" description="Helical" evidence="3">
    <location>
        <begin position="364"/>
        <end position="390"/>
    </location>
</feature>
<dbReference type="AlphaFoldDB" id="A0A6P8G9J5"/>
<dbReference type="GeneID" id="105911187"/>
<dbReference type="InterPro" id="IPR003961">
    <property type="entry name" value="FN3_dom"/>
</dbReference>
<keyword evidence="3" id="KW-1133">Transmembrane helix</keyword>
<evidence type="ECO:0000313" key="8">
    <source>
        <dbReference type="RefSeq" id="XP_031433121.1"/>
    </source>
</evidence>
<keyword evidence="2" id="KW-0393">Immunoglobulin domain</keyword>
<dbReference type="InterPro" id="IPR036179">
    <property type="entry name" value="Ig-like_dom_sf"/>
</dbReference>
<feature type="chain" id="PRO_5027791161" evidence="4">
    <location>
        <begin position="31"/>
        <end position="414"/>
    </location>
</feature>
<dbReference type="GO" id="GO:0031101">
    <property type="term" value="P:fin regeneration"/>
    <property type="evidence" value="ECO:0007669"/>
    <property type="project" value="Ensembl"/>
</dbReference>
<keyword evidence="3" id="KW-0812">Transmembrane</keyword>
<evidence type="ECO:0000259" key="6">
    <source>
        <dbReference type="PROSITE" id="PS50853"/>
    </source>
</evidence>
<protein>
    <submittedName>
        <fullName evidence="8">Interleukin-11 receptor subunit alpha</fullName>
    </submittedName>
</protein>
<keyword evidence="8" id="KW-0675">Receptor</keyword>
<comment type="similarity">
    <text evidence="1">Belongs to the type I cytokine receptor family. Type 3 subfamily.</text>
</comment>
<dbReference type="InterPro" id="IPR053073">
    <property type="entry name" value="IL11/IL27_subunit_beta"/>
</dbReference>
<keyword evidence="3" id="KW-0472">Membrane</keyword>
<dbReference type="PANTHER" id="PTHR48483:SF2">
    <property type="entry name" value="INTERLEUKIN-27 SUBUNIT BETA"/>
    <property type="match status" value="1"/>
</dbReference>
<dbReference type="RefSeq" id="XP_031433121.1">
    <property type="nucleotide sequence ID" value="XM_031577261.2"/>
</dbReference>
<feature type="domain" description="Ig-like" evidence="5">
    <location>
        <begin position="42"/>
        <end position="94"/>
    </location>
</feature>
<evidence type="ECO:0000313" key="7">
    <source>
        <dbReference type="Proteomes" id="UP000515152"/>
    </source>
</evidence>
<dbReference type="InterPro" id="IPR013783">
    <property type="entry name" value="Ig-like_fold"/>
</dbReference>
<dbReference type="SUPFAM" id="SSF49265">
    <property type="entry name" value="Fibronectin type III"/>
    <property type="match status" value="2"/>
</dbReference>
<dbReference type="CTD" id="3590"/>
<feature type="signal peptide" evidence="4">
    <location>
        <begin position="1"/>
        <end position="30"/>
    </location>
</feature>
<evidence type="ECO:0000256" key="3">
    <source>
        <dbReference type="SAM" id="Phobius"/>
    </source>
</evidence>
<evidence type="ECO:0000256" key="2">
    <source>
        <dbReference type="ARBA" id="ARBA00023319"/>
    </source>
</evidence>
<dbReference type="Gene3D" id="2.60.40.10">
    <property type="entry name" value="Immunoglobulins"/>
    <property type="match status" value="3"/>
</dbReference>
<evidence type="ECO:0000256" key="4">
    <source>
        <dbReference type="SAM" id="SignalP"/>
    </source>
</evidence>
<evidence type="ECO:0000259" key="5">
    <source>
        <dbReference type="PROSITE" id="PS50835"/>
    </source>
</evidence>
<dbReference type="KEGG" id="char:105911187"/>
<dbReference type="PROSITE" id="PS50853">
    <property type="entry name" value="FN3"/>
    <property type="match status" value="1"/>
</dbReference>
<sequence>MPASVSCSGRLIVIGILALLVALISSDTWANEVSDLQYGRLGSSVTLACRGSRRGSPVEWRVNGSSVLPRQALRLDSVLTLPNAGHAMEGNYSCHDQGGALIHAVPLRLGHPPARVNITCRLPSHFRVHCSWITQVETSLPTHYVSSYISNYNGVVTVEDCVQEAPGSPSCVINNPLMWIHKHLINVTEVNPLGVQQTIVRVDLRQLMKPDPPEEVASVGVEGHPTRLLVRWSIPGSWEPEDTYPSAFPLAFQLRYRPVGSQYWSMLYTEENTSLMIMDALAGHTHHLQVQARELFNADSQWSDWSGLIQAQPWRERLLPTVEPTDTPELIGPDHNNNINNNNTDADVSTVKSPDLQLPDGTGLALVMVLSLFAGIIVVVGLIVILLLWMRHRRRGGLSKQQLTSMVKMKSLLI</sequence>
<dbReference type="GO" id="GO:0061026">
    <property type="term" value="P:cardiac muscle tissue regeneration"/>
    <property type="evidence" value="ECO:0007669"/>
    <property type="project" value="Ensembl"/>
</dbReference>
<dbReference type="OrthoDB" id="418412at2759"/>
<name>A0A6P8G9J5_CLUHA</name>
<proteinExistence type="inferred from homology"/>